<evidence type="ECO:0000256" key="5">
    <source>
        <dbReference type="ARBA" id="ARBA00022833"/>
    </source>
</evidence>
<feature type="binding site" evidence="9">
    <location>
        <position position="110"/>
    </location>
    <ligand>
        <name>Zn(2+)</name>
        <dbReference type="ChEBI" id="CHEBI:29105"/>
        <label>2</label>
    </ligand>
</feature>
<dbReference type="Gene3D" id="2.20.25.10">
    <property type="match status" value="1"/>
</dbReference>
<feature type="binding site" evidence="9">
    <location>
        <position position="80"/>
    </location>
    <ligand>
        <name>Zn(2+)</name>
        <dbReference type="ChEBI" id="CHEBI:29105"/>
        <label>2</label>
    </ligand>
</feature>
<organism evidence="13">
    <name type="scientific">Mytilinidion resinicola</name>
    <dbReference type="NCBI Taxonomy" id="574789"/>
    <lineage>
        <taxon>Eukaryota</taxon>
        <taxon>Fungi</taxon>
        <taxon>Dikarya</taxon>
        <taxon>Ascomycota</taxon>
        <taxon>Pezizomycotina</taxon>
        <taxon>Dothideomycetes</taxon>
        <taxon>Pleosporomycetidae</taxon>
        <taxon>Mytilinidiales</taxon>
        <taxon>Mytilinidiaceae</taxon>
        <taxon>Mytilinidion</taxon>
    </lineage>
</organism>
<dbReference type="CDD" id="cd10509">
    <property type="entry name" value="Zn-ribbon_RPC11"/>
    <property type="match status" value="1"/>
</dbReference>
<feature type="domain" description="TFIIS-type" evidence="12">
    <location>
        <begin position="76"/>
        <end position="118"/>
    </location>
</feature>
<dbReference type="OrthoDB" id="282152at2759"/>
<keyword evidence="14" id="KW-1185">Reference proteome</keyword>
<evidence type="ECO:0000313" key="14">
    <source>
        <dbReference type="Proteomes" id="UP000504636"/>
    </source>
</evidence>
<name>A0A6A6Y906_9PEZI</name>
<dbReference type="GO" id="GO:0008270">
    <property type="term" value="F:zinc ion binding"/>
    <property type="evidence" value="ECO:0007669"/>
    <property type="project" value="UniProtKB-KW"/>
</dbReference>
<keyword evidence="4 10" id="KW-0863">Zinc-finger</keyword>
<evidence type="ECO:0000256" key="11">
    <source>
        <dbReference type="RuleBase" id="RU003474"/>
    </source>
</evidence>
<accession>A0A6A6Y906</accession>
<keyword evidence="6 8" id="KW-0804">Transcription</keyword>
<gene>
    <name evidence="13 15" type="ORF">BDZ99DRAFT_113384</name>
</gene>
<dbReference type="EMBL" id="MU003710">
    <property type="protein sequence ID" value="KAF2805119.1"/>
    <property type="molecule type" value="Genomic_DNA"/>
</dbReference>
<evidence type="ECO:0000256" key="4">
    <source>
        <dbReference type="ARBA" id="ARBA00022771"/>
    </source>
</evidence>
<comment type="function">
    <text evidence="8">DNA-dependent RNA polymerase catalyzes the transcription of DNA into RNA using the four ribonucleoside triphosphates as substrates.</text>
</comment>
<dbReference type="InterPro" id="IPR012164">
    <property type="entry name" value="Rpa12/Rpb9/Rpc10/TFS"/>
</dbReference>
<keyword evidence="3 9" id="KW-0479">Metal-binding</keyword>
<evidence type="ECO:0000313" key="13">
    <source>
        <dbReference type="EMBL" id="KAF2805119.1"/>
    </source>
</evidence>
<dbReference type="PANTHER" id="PTHR11239">
    <property type="entry name" value="DNA-DIRECTED RNA POLYMERASE"/>
    <property type="match status" value="1"/>
</dbReference>
<dbReference type="AlphaFoldDB" id="A0A6A6Y906"/>
<dbReference type="InterPro" id="IPR001222">
    <property type="entry name" value="Znf_TFIIS"/>
</dbReference>
<evidence type="ECO:0000259" key="12">
    <source>
        <dbReference type="PROSITE" id="PS51133"/>
    </source>
</evidence>
<evidence type="ECO:0000256" key="3">
    <source>
        <dbReference type="ARBA" id="ARBA00022723"/>
    </source>
</evidence>
<feature type="binding site" evidence="9">
    <location>
        <position position="113"/>
    </location>
    <ligand>
        <name>Zn(2+)</name>
        <dbReference type="ChEBI" id="CHEBI:29105"/>
        <label>2</label>
    </ligand>
</feature>
<dbReference type="GO" id="GO:0003899">
    <property type="term" value="F:DNA-directed RNA polymerase activity"/>
    <property type="evidence" value="ECO:0007669"/>
    <property type="project" value="InterPro"/>
</dbReference>
<evidence type="ECO:0000256" key="8">
    <source>
        <dbReference type="PIRNR" id="PIRNR005586"/>
    </source>
</evidence>
<keyword evidence="2 8" id="KW-0240">DNA-directed RNA polymerase</keyword>
<dbReference type="FunFam" id="2.20.25.10:FF:000005">
    <property type="entry name" value="DNA-directed RNA polymerase subunit"/>
    <property type="match status" value="1"/>
</dbReference>
<evidence type="ECO:0000256" key="9">
    <source>
        <dbReference type="PIRSR" id="PIRSR005586-1"/>
    </source>
</evidence>
<dbReference type="GO" id="GO:0005666">
    <property type="term" value="C:RNA polymerase III complex"/>
    <property type="evidence" value="ECO:0007669"/>
    <property type="project" value="TreeGrafter"/>
</dbReference>
<evidence type="ECO:0000256" key="6">
    <source>
        <dbReference type="ARBA" id="ARBA00023163"/>
    </source>
</evidence>
<feature type="binding site" evidence="9">
    <location>
        <position position="36"/>
    </location>
    <ligand>
        <name>Zn(2+)</name>
        <dbReference type="ChEBI" id="CHEBI:29105"/>
        <label>1</label>
    </ligand>
</feature>
<reference evidence="15" key="2">
    <citation type="submission" date="2020-04" db="EMBL/GenBank/DDBJ databases">
        <authorList>
            <consortium name="NCBI Genome Project"/>
        </authorList>
    </citation>
    <scope>NUCLEOTIDE SEQUENCE</scope>
    <source>
        <strain evidence="15">CBS 304.34</strain>
    </source>
</reference>
<evidence type="ECO:0000256" key="7">
    <source>
        <dbReference type="ARBA" id="ARBA00023242"/>
    </source>
</evidence>
<dbReference type="InterPro" id="IPR034014">
    <property type="entry name" value="Zn_ribbon_RPC11_C"/>
</dbReference>
<dbReference type="GeneID" id="54453335"/>
<evidence type="ECO:0000256" key="2">
    <source>
        <dbReference type="ARBA" id="ARBA00022478"/>
    </source>
</evidence>
<feature type="binding site" evidence="9">
    <location>
        <position position="85"/>
    </location>
    <ligand>
        <name>Zn(2+)</name>
        <dbReference type="ChEBI" id="CHEBI:29105"/>
        <label>2</label>
    </ligand>
</feature>
<dbReference type="SMART" id="SM00661">
    <property type="entry name" value="RPOL9"/>
    <property type="match status" value="1"/>
</dbReference>
<dbReference type="SMART" id="SM00440">
    <property type="entry name" value="ZnF_C2C2"/>
    <property type="match status" value="1"/>
</dbReference>
<evidence type="ECO:0000256" key="10">
    <source>
        <dbReference type="PIRSR" id="PIRSR005586-2"/>
    </source>
</evidence>
<dbReference type="SUPFAM" id="SSF57783">
    <property type="entry name" value="Zinc beta-ribbon"/>
    <property type="match status" value="1"/>
</dbReference>
<reference evidence="15" key="3">
    <citation type="submission" date="2025-04" db="UniProtKB">
        <authorList>
            <consortium name="RefSeq"/>
        </authorList>
    </citation>
    <scope>IDENTIFICATION</scope>
    <source>
        <strain evidence="15">CBS 304.34</strain>
    </source>
</reference>
<proteinExistence type="inferred from homology"/>
<feature type="zinc finger region" description="C4-type" evidence="10">
    <location>
        <begin position="5"/>
        <end position="39"/>
    </location>
</feature>
<dbReference type="InterPro" id="IPR001529">
    <property type="entry name" value="Zn_ribbon_RPB9"/>
</dbReference>
<dbReference type="RefSeq" id="XP_033572083.1">
    <property type="nucleotide sequence ID" value="XM_033712442.1"/>
</dbReference>
<feature type="binding site" evidence="9">
    <location>
        <position position="8"/>
    </location>
    <ligand>
        <name>Zn(2+)</name>
        <dbReference type="ChEBI" id="CHEBI:29105"/>
        <label>1</label>
    </ligand>
</feature>
<comment type="similarity">
    <text evidence="8 11">Belongs to the archaeal rpoM/eukaryotic RPA12/RPB9/RPC11 RNA polymerase family.</text>
</comment>
<evidence type="ECO:0000313" key="15">
    <source>
        <dbReference type="RefSeq" id="XP_033572083.1"/>
    </source>
</evidence>
<reference evidence="13 15" key="1">
    <citation type="journal article" date="2020" name="Stud. Mycol.">
        <title>101 Dothideomycetes genomes: a test case for predicting lifestyles and emergence of pathogens.</title>
        <authorList>
            <person name="Haridas S."/>
            <person name="Albert R."/>
            <person name="Binder M."/>
            <person name="Bloem J."/>
            <person name="Labutti K."/>
            <person name="Salamov A."/>
            <person name="Andreopoulos B."/>
            <person name="Baker S."/>
            <person name="Barry K."/>
            <person name="Bills G."/>
            <person name="Bluhm B."/>
            <person name="Cannon C."/>
            <person name="Castanera R."/>
            <person name="Culley D."/>
            <person name="Daum C."/>
            <person name="Ezra D."/>
            <person name="Gonzalez J."/>
            <person name="Henrissat B."/>
            <person name="Kuo A."/>
            <person name="Liang C."/>
            <person name="Lipzen A."/>
            <person name="Lutzoni F."/>
            <person name="Magnuson J."/>
            <person name="Mondo S."/>
            <person name="Nolan M."/>
            <person name="Ohm R."/>
            <person name="Pangilinan J."/>
            <person name="Park H.-J."/>
            <person name="Ramirez L."/>
            <person name="Alfaro M."/>
            <person name="Sun H."/>
            <person name="Tritt A."/>
            <person name="Yoshinaga Y."/>
            <person name="Zwiers L.-H."/>
            <person name="Turgeon B."/>
            <person name="Goodwin S."/>
            <person name="Spatafora J."/>
            <person name="Crous P."/>
            <person name="Grigoriev I."/>
        </authorList>
    </citation>
    <scope>NUCLEOTIDE SEQUENCE</scope>
    <source>
        <strain evidence="13 15">CBS 304.34</strain>
    </source>
</reference>
<keyword evidence="7 8" id="KW-0539">Nucleus</keyword>
<keyword evidence="5 9" id="KW-0862">Zinc</keyword>
<feature type="binding site" evidence="9">
    <location>
        <position position="39"/>
    </location>
    <ligand>
        <name>Zn(2+)</name>
        <dbReference type="ChEBI" id="CHEBI:29105"/>
        <label>1</label>
    </ligand>
</feature>
<dbReference type="Pfam" id="PF01096">
    <property type="entry name" value="Zn_ribbon_TFIIS"/>
    <property type="match status" value="1"/>
</dbReference>
<dbReference type="PROSITE" id="PS51133">
    <property type="entry name" value="ZF_TFIIS_2"/>
    <property type="match status" value="1"/>
</dbReference>
<sequence length="119" mass="13536">MLLFCPACSNMLTVSTITTSADTSSDDLVGTNRFECRSCPYQHVLDKRYFERKAMKRKDVEDVIGGADAWANVDKTDVMCPSTVCGNDKAYFYQLQIRSADEPMTNFYKCTKCARSWQE</sequence>
<comment type="subcellular location">
    <subcellularLocation>
        <location evidence="1 8">Nucleus</location>
    </subcellularLocation>
</comment>
<protein>
    <recommendedName>
        <fullName evidence="8">DNA-directed RNA polymerase subunit</fullName>
    </recommendedName>
</protein>
<dbReference type="GO" id="GO:0006386">
    <property type="term" value="P:termination of RNA polymerase III transcription"/>
    <property type="evidence" value="ECO:0007669"/>
    <property type="project" value="TreeGrafter"/>
</dbReference>
<dbReference type="GO" id="GO:0003676">
    <property type="term" value="F:nucleic acid binding"/>
    <property type="evidence" value="ECO:0007669"/>
    <property type="project" value="InterPro"/>
</dbReference>
<evidence type="ECO:0000256" key="1">
    <source>
        <dbReference type="ARBA" id="ARBA00004123"/>
    </source>
</evidence>
<feature type="binding site" evidence="9">
    <location>
        <position position="5"/>
    </location>
    <ligand>
        <name>Zn(2+)</name>
        <dbReference type="ChEBI" id="CHEBI:29105"/>
        <label>1</label>
    </ligand>
</feature>
<dbReference type="Proteomes" id="UP000504636">
    <property type="component" value="Unplaced"/>
</dbReference>
<dbReference type="PIRSF" id="PIRSF005586">
    <property type="entry name" value="RNApol_RpoM"/>
    <property type="match status" value="1"/>
</dbReference>
<dbReference type="PANTHER" id="PTHR11239:SF12">
    <property type="entry name" value="DNA-DIRECTED RNA POLYMERASE III SUBUNIT RPC10"/>
    <property type="match status" value="1"/>
</dbReference>